<sequence length="147" mass="16435">MLHYAWGFSWKGLLLFMLVMLPNLLYIWIPAPVAKKIEGPGFLALTIVEHGSQALFVVLLLFLTSTKVSPLQSPYLYGMGLLLLAYYVLWGLFFAGMAGKMAWMALAILPVIYFMLAALWLHNFPALLPTVIFGAAHAAITWQTYNP</sequence>
<dbReference type="AlphaFoldDB" id="A0A1A5Y9D9"/>
<protein>
    <submittedName>
        <fullName evidence="2">Uncharacterized protein</fullName>
    </submittedName>
</protein>
<keyword evidence="1" id="KW-1133">Transmembrane helix</keyword>
<dbReference type="OrthoDB" id="2612066at2"/>
<dbReference type="STRING" id="1844972.A7K91_00725"/>
<feature type="transmembrane region" description="Helical" evidence="1">
    <location>
        <begin position="41"/>
        <end position="63"/>
    </location>
</feature>
<gene>
    <name evidence="2" type="ORF">A7K91_00725</name>
</gene>
<accession>A0A1A5Y9D9</accession>
<proteinExistence type="predicted"/>
<dbReference type="EMBL" id="LYPA01000080">
    <property type="protein sequence ID" value="OBR62188.1"/>
    <property type="molecule type" value="Genomic_DNA"/>
</dbReference>
<evidence type="ECO:0000313" key="2">
    <source>
        <dbReference type="EMBL" id="OBR62188.1"/>
    </source>
</evidence>
<feature type="transmembrane region" description="Helical" evidence="1">
    <location>
        <begin position="75"/>
        <end position="95"/>
    </location>
</feature>
<organism evidence="2 3">
    <name type="scientific">Paenibacillus oryzae</name>
    <dbReference type="NCBI Taxonomy" id="1844972"/>
    <lineage>
        <taxon>Bacteria</taxon>
        <taxon>Bacillati</taxon>
        <taxon>Bacillota</taxon>
        <taxon>Bacilli</taxon>
        <taxon>Bacillales</taxon>
        <taxon>Paenibacillaceae</taxon>
        <taxon>Paenibacillus</taxon>
    </lineage>
</organism>
<keyword evidence="1" id="KW-0812">Transmembrane</keyword>
<feature type="transmembrane region" description="Helical" evidence="1">
    <location>
        <begin position="12"/>
        <end position="29"/>
    </location>
</feature>
<keyword evidence="1" id="KW-0472">Membrane</keyword>
<comment type="caution">
    <text evidence="2">The sequence shown here is derived from an EMBL/GenBank/DDBJ whole genome shotgun (WGS) entry which is preliminary data.</text>
</comment>
<name>A0A1A5Y9D9_9BACL</name>
<feature type="transmembrane region" description="Helical" evidence="1">
    <location>
        <begin position="102"/>
        <end position="121"/>
    </location>
</feature>
<reference evidence="2 3" key="1">
    <citation type="submission" date="2016-05" db="EMBL/GenBank/DDBJ databases">
        <title>Paenibacillus oryzae. sp. nov., isolated from the rice root.</title>
        <authorList>
            <person name="Zhang J."/>
            <person name="Zhang X."/>
        </authorList>
    </citation>
    <scope>NUCLEOTIDE SEQUENCE [LARGE SCALE GENOMIC DNA]</scope>
    <source>
        <strain evidence="2 3">1DrF-4</strain>
    </source>
</reference>
<evidence type="ECO:0000313" key="3">
    <source>
        <dbReference type="Proteomes" id="UP000092024"/>
    </source>
</evidence>
<keyword evidence="3" id="KW-1185">Reference proteome</keyword>
<dbReference type="Proteomes" id="UP000092024">
    <property type="component" value="Unassembled WGS sequence"/>
</dbReference>
<dbReference type="RefSeq" id="WP_068687048.1">
    <property type="nucleotide sequence ID" value="NZ_LYPA01000080.1"/>
</dbReference>
<evidence type="ECO:0000256" key="1">
    <source>
        <dbReference type="SAM" id="Phobius"/>
    </source>
</evidence>